<dbReference type="EMBL" id="AVGG01000019">
    <property type="protein sequence ID" value="ESU26331.1"/>
    <property type="molecule type" value="Genomic_DNA"/>
</dbReference>
<organism evidence="1 2">
    <name type="scientific">Flavobacterium limnosediminis JC2902</name>
    <dbReference type="NCBI Taxonomy" id="1341181"/>
    <lineage>
        <taxon>Bacteria</taxon>
        <taxon>Pseudomonadati</taxon>
        <taxon>Bacteroidota</taxon>
        <taxon>Flavobacteriia</taxon>
        <taxon>Flavobacteriales</taxon>
        <taxon>Flavobacteriaceae</taxon>
        <taxon>Flavobacterium</taxon>
    </lineage>
</organism>
<evidence type="ECO:0000313" key="2">
    <source>
        <dbReference type="Proteomes" id="UP000018004"/>
    </source>
</evidence>
<dbReference type="eggNOG" id="ENOG503337T">
    <property type="taxonomic scope" value="Bacteria"/>
</dbReference>
<comment type="caution">
    <text evidence="1">The sequence shown here is derived from an EMBL/GenBank/DDBJ whole genome shotgun (WGS) entry which is preliminary data.</text>
</comment>
<protein>
    <submittedName>
        <fullName evidence="1">Uncharacterized protein</fullName>
    </submittedName>
</protein>
<gene>
    <name evidence="1" type="ORF">FLJC2902T_28140</name>
</gene>
<proteinExistence type="predicted"/>
<accession>V6SIC0</accession>
<name>V6SIC0_9FLAO</name>
<dbReference type="Proteomes" id="UP000018004">
    <property type="component" value="Unassembled WGS sequence"/>
</dbReference>
<reference evidence="1 2" key="1">
    <citation type="submission" date="2013-08" db="EMBL/GenBank/DDBJ databases">
        <title>Flavobacterium limnosediminis JC2902 genome sequencing.</title>
        <authorList>
            <person name="Lee K."/>
            <person name="Yi H."/>
            <person name="Park S."/>
            <person name="Chun J."/>
        </authorList>
    </citation>
    <scope>NUCLEOTIDE SEQUENCE [LARGE SCALE GENOMIC DNA]</scope>
    <source>
        <strain evidence="1 2">JC2902</strain>
    </source>
</reference>
<dbReference type="AlphaFoldDB" id="V6SIC0"/>
<keyword evidence="2" id="KW-1185">Reference proteome</keyword>
<sequence length="253" mass="28438">MQIGYFCQKTTTFVSQPKKISFMKKQEVTRLYKFSDATLVALGKEKIAFMRRDLEAFTSFGITVAMISDLESNLIQFSDGITDIEALSDQTGVTENKTNKAEQLRVAIRNVMTRVELKYGTNSARYKKFGTGAISQLSDPELFITGKRVVRVGTEFLDDLASHGLTTEMLINISSLCYEFENLMLDLQVKMSERDIIQEDRVEAGNAVYATLVSYTTTGRSIWETTDVAKYNDYIIYDTVSGEAPIVPTAEIQ</sequence>
<evidence type="ECO:0000313" key="1">
    <source>
        <dbReference type="EMBL" id="ESU26331.1"/>
    </source>
</evidence>
<dbReference type="PATRIC" id="fig|1341181.4.peg.2769"/>